<dbReference type="InterPro" id="IPR036388">
    <property type="entry name" value="WH-like_DNA-bd_sf"/>
</dbReference>
<dbReference type="AlphaFoldDB" id="A0A345SRE3"/>
<dbReference type="SUPFAM" id="SSF56281">
    <property type="entry name" value="Metallo-hydrolase/oxidoreductase"/>
    <property type="match status" value="1"/>
</dbReference>
<dbReference type="EMBL" id="CP031264">
    <property type="protein sequence ID" value="AXI76298.1"/>
    <property type="molecule type" value="Genomic_DNA"/>
</dbReference>
<organism evidence="2 3">
    <name type="scientific">Peterkaempfera bronchialis</name>
    <dbReference type="NCBI Taxonomy" id="2126346"/>
    <lineage>
        <taxon>Bacteria</taxon>
        <taxon>Bacillati</taxon>
        <taxon>Actinomycetota</taxon>
        <taxon>Actinomycetes</taxon>
        <taxon>Kitasatosporales</taxon>
        <taxon>Streptomycetaceae</taxon>
        <taxon>Peterkaempfera</taxon>
    </lineage>
</organism>
<dbReference type="Pfam" id="PF00753">
    <property type="entry name" value="Lactamase_B"/>
    <property type="match status" value="1"/>
</dbReference>
<feature type="domain" description="Metallo-beta-lactamase" evidence="1">
    <location>
        <begin position="50"/>
        <end position="262"/>
    </location>
</feature>
<dbReference type="InterPro" id="IPR050662">
    <property type="entry name" value="Sec-metab_biosynth-thioest"/>
</dbReference>
<proteinExistence type="predicted"/>
<gene>
    <name evidence="2" type="ORF">C7M71_001190</name>
</gene>
<dbReference type="InterPro" id="IPR001279">
    <property type="entry name" value="Metallo-B-lactamas"/>
</dbReference>
<dbReference type="OrthoDB" id="2971563at2"/>
<keyword evidence="2" id="KW-0378">Hydrolase</keyword>
<dbReference type="PANTHER" id="PTHR23131">
    <property type="entry name" value="ENDORIBONUCLEASE LACTB2"/>
    <property type="match status" value="1"/>
</dbReference>
<evidence type="ECO:0000259" key="1">
    <source>
        <dbReference type="SMART" id="SM00849"/>
    </source>
</evidence>
<dbReference type="Gene3D" id="1.10.10.10">
    <property type="entry name" value="Winged helix-like DNA-binding domain superfamily/Winged helix DNA-binding domain"/>
    <property type="match status" value="1"/>
</dbReference>
<accession>A0A345SRE3</accession>
<dbReference type="GO" id="GO:0016787">
    <property type="term" value="F:hydrolase activity"/>
    <property type="evidence" value="ECO:0007669"/>
    <property type="project" value="UniProtKB-KW"/>
</dbReference>
<protein>
    <submittedName>
        <fullName evidence="2">MBL fold metallo-hydrolase</fullName>
    </submittedName>
</protein>
<dbReference type="KEGG" id="stri:C7M71_001190"/>
<dbReference type="PANTHER" id="PTHR23131:SF4">
    <property type="entry name" value="METALLO-BETA-LACTAMASE SUPERFAMILY POTEIN"/>
    <property type="match status" value="1"/>
</dbReference>
<dbReference type="InterPro" id="IPR036866">
    <property type="entry name" value="RibonucZ/Hydroxyglut_hydro"/>
</dbReference>
<dbReference type="RefSeq" id="WP_111489132.1">
    <property type="nucleotide sequence ID" value="NZ_CP031264.1"/>
</dbReference>
<evidence type="ECO:0000313" key="3">
    <source>
        <dbReference type="Proteomes" id="UP000249340"/>
    </source>
</evidence>
<dbReference type="SMART" id="SM00849">
    <property type="entry name" value="Lactamase_B"/>
    <property type="match status" value="1"/>
</dbReference>
<dbReference type="Gene3D" id="3.60.15.10">
    <property type="entry name" value="Ribonuclease Z/Hydroxyacylglutathione hydrolase-like"/>
    <property type="match status" value="1"/>
</dbReference>
<reference evidence="3" key="1">
    <citation type="submission" date="2018-07" db="EMBL/GenBank/DDBJ databases">
        <title>Streptacidiphilus bronchialis DSM 106435 chromosome.</title>
        <authorList>
            <person name="Batra D."/>
            <person name="Gulvik C.A."/>
        </authorList>
    </citation>
    <scope>NUCLEOTIDE SEQUENCE [LARGE SCALE GENOMIC DNA]</scope>
    <source>
        <strain evidence="3">DSM 106435</strain>
    </source>
</reference>
<dbReference type="Proteomes" id="UP000249340">
    <property type="component" value="Chromosome"/>
</dbReference>
<sequence length="363" mass="40156">MTPSTDPPEITVTGKLQHQAWQDRLLPPVEQVRPGLWSVPTPFPDNPLRYVLSYVYELRDGVAVIDTGWPTELGWDGLVTGLRRTGWDVADVRAILVTHGHADHFGLARRLREASGAWIGMHEADARLTGSYTDPGSFLRADAAWLRRRGGGPEDQPQIGVAPPGDDLLPERLPVPDVLIEDRSRPFQGIDLTAVWTPGHTPGHLCFYDGERRVMLTGDHVLPRITPNISPAPSVGSDTLGEYLASLELLTAFDVEEVLPAHEYRFAGLGERVRQLRLHHAARLREVLGVLDDRAGATTVEVARQLSWSRPWSQTRGIIRRSAIGEAYAHLLHLQHLGAITNRGGEVDGWYVLADAPLQPLRP</sequence>
<name>A0A345SRE3_9ACTN</name>
<evidence type="ECO:0000313" key="2">
    <source>
        <dbReference type="EMBL" id="AXI76298.1"/>
    </source>
</evidence>
<keyword evidence="3" id="KW-1185">Reference proteome</keyword>